<proteinExistence type="predicted"/>
<name>A0A4E0Q2D6_9EURY</name>
<organism evidence="2 3">
    <name type="scientific">Methanolobus halotolerans</name>
    <dbReference type="NCBI Taxonomy" id="2052935"/>
    <lineage>
        <taxon>Archaea</taxon>
        <taxon>Methanobacteriati</taxon>
        <taxon>Methanobacteriota</taxon>
        <taxon>Stenosarchaea group</taxon>
        <taxon>Methanomicrobia</taxon>
        <taxon>Methanosarcinales</taxon>
        <taxon>Methanosarcinaceae</taxon>
        <taxon>Methanolobus</taxon>
    </lineage>
</organism>
<keyword evidence="3" id="KW-1185">Reference proteome</keyword>
<keyword evidence="1" id="KW-0472">Membrane</keyword>
<evidence type="ECO:0000313" key="3">
    <source>
        <dbReference type="Proteomes" id="UP000297295"/>
    </source>
</evidence>
<evidence type="ECO:0000313" key="2">
    <source>
        <dbReference type="EMBL" id="TGC06937.1"/>
    </source>
</evidence>
<feature type="transmembrane region" description="Helical" evidence="1">
    <location>
        <begin position="14"/>
        <end position="31"/>
    </location>
</feature>
<protein>
    <submittedName>
        <fullName evidence="2">Uncharacterized protein</fullName>
    </submittedName>
</protein>
<reference evidence="2 3" key="1">
    <citation type="submission" date="2017-11" db="EMBL/GenBank/DDBJ databases">
        <title>Isolation and Characterization of Methanogenic Archaea from Saline Meromictic Lake at Siberia.</title>
        <authorList>
            <person name="Shen Y."/>
            <person name="Huang H.-H."/>
            <person name="Lai M.-C."/>
            <person name="Chen S.-C."/>
        </authorList>
    </citation>
    <scope>NUCLEOTIDE SEQUENCE [LARGE SCALE GENOMIC DNA]</scope>
    <source>
        <strain evidence="2 3">SY-01</strain>
    </source>
</reference>
<keyword evidence="1" id="KW-1133">Transmembrane helix</keyword>
<comment type="caution">
    <text evidence="2">The sequence shown here is derived from an EMBL/GenBank/DDBJ whole genome shotgun (WGS) entry which is preliminary data.</text>
</comment>
<accession>A0A4E0Q2D6</accession>
<dbReference type="Proteomes" id="UP000297295">
    <property type="component" value="Unassembled WGS sequence"/>
</dbReference>
<keyword evidence="1" id="KW-0812">Transmembrane</keyword>
<dbReference type="AlphaFoldDB" id="A0A4E0Q2D6"/>
<gene>
    <name evidence="2" type="ORF">CUN85_12430</name>
</gene>
<dbReference type="EMBL" id="PGGK01000021">
    <property type="protein sequence ID" value="TGC06937.1"/>
    <property type="molecule type" value="Genomic_DNA"/>
</dbReference>
<evidence type="ECO:0000256" key="1">
    <source>
        <dbReference type="SAM" id="Phobius"/>
    </source>
</evidence>
<sequence length="68" mass="7844">MPDLSMTEPNNKKYVIAINLIYDLILIYRFHGLTGQDNRLKKTNLSSGRAAQACRFPNFAQPFRPVKF</sequence>